<evidence type="ECO:0000256" key="9">
    <source>
        <dbReference type="ARBA" id="ARBA00023146"/>
    </source>
</evidence>
<evidence type="ECO:0000313" key="11">
    <source>
        <dbReference type="EMBL" id="PKL72320.1"/>
    </source>
</evidence>
<feature type="domain" description="Alanyl-transfer RNA synthetases family profile" evidence="10">
    <location>
        <begin position="1"/>
        <end position="590"/>
    </location>
</feature>
<dbReference type="Pfam" id="PF07973">
    <property type="entry name" value="tRNA_SAD"/>
    <property type="match status" value="1"/>
</dbReference>
<dbReference type="InterPro" id="IPR018165">
    <property type="entry name" value="Ala-tRNA-synth_IIc_core"/>
</dbReference>
<dbReference type="InterPro" id="IPR018164">
    <property type="entry name" value="Ala-tRNA-synth_IIc_N"/>
</dbReference>
<dbReference type="InterPro" id="IPR045864">
    <property type="entry name" value="aa-tRNA-synth_II/BPL/LPL"/>
</dbReference>
<dbReference type="GO" id="GO:0004813">
    <property type="term" value="F:alanine-tRNA ligase activity"/>
    <property type="evidence" value="ECO:0007669"/>
    <property type="project" value="UniProtKB-EC"/>
</dbReference>
<dbReference type="InterPro" id="IPR050058">
    <property type="entry name" value="Ala-tRNA_ligase"/>
</dbReference>
<dbReference type="GO" id="GO:0000049">
    <property type="term" value="F:tRNA binding"/>
    <property type="evidence" value="ECO:0007669"/>
    <property type="project" value="UniProtKB-KW"/>
</dbReference>
<keyword evidence="7" id="KW-0694">RNA-binding</keyword>
<sequence length="590" mass="67791">MHSNEIRKKYIEFFKKKGHKIIPSASLIPENDSSSLFITAGMQPLVPFLLGAKHQAGNRIISIQKCVRTGDIDEIGDSRHLTFFEMMGNWSLGDYFKKESIEWSLEFLTNKKEGLGLDPKRLFVTIFRGDENIPQDDESIKFWKENFLKHNIIAEVSEKDENIKNNIKIIPLKDDNFWIAGGTGPCGGDTEIFYDVFGKEKIEGNFQELVKSGKIIEIWNNVFMEFNKTSDGIYKKFSRPNVDTGMGLERTAVVMQGKNNVFETDIFEPLILEIRKLSNKKDGRTERIIADHIRSAVFIISDGVIPSNTEAGYVLRRILRRMIRFIDKLELPKNSIFDLAKIVINNFSDYYPNLKIKENEILEIIKNENKKFRQTLEKGLKEFEKGIDAFDLFQSYGFPIEMTIELAKEKGIKIDEKDFNEKMRKHQEISKAGSEQKFKGGLAGTSEMEIKYHTATHLLLASLRKILGKEIFQKGSNITTERIRFDFNWPEKLSVEKLQEVENLVNQKIAEKIPVEILELPKEEAKKIVTTISFDLSKYGDIVKVYKIGNFSTEFCGGPHIKNTKELGQFKIIKEESSSAGIRRIKAILI</sequence>
<dbReference type="SMART" id="SM00863">
    <property type="entry name" value="tRNA_SAD"/>
    <property type="match status" value="1"/>
</dbReference>
<keyword evidence="5" id="KW-0547">Nucleotide-binding</keyword>
<evidence type="ECO:0000256" key="4">
    <source>
        <dbReference type="ARBA" id="ARBA00022598"/>
    </source>
</evidence>
<reference evidence="11 12" key="1">
    <citation type="journal article" date="2017" name="ISME J.">
        <title>Potential for microbial H2 and metal transformations associated with novel bacteria and archaea in deep terrestrial subsurface sediments.</title>
        <authorList>
            <person name="Hernsdorf A.W."/>
            <person name="Amano Y."/>
            <person name="Miyakawa K."/>
            <person name="Ise K."/>
            <person name="Suzuki Y."/>
            <person name="Anantharaman K."/>
            <person name="Probst A."/>
            <person name="Burstein D."/>
            <person name="Thomas B.C."/>
            <person name="Banfield J.F."/>
        </authorList>
    </citation>
    <scope>NUCLEOTIDE SEQUENCE [LARGE SCALE GENOMIC DNA]</scope>
    <source>
        <strain evidence="11">HGW-Kuenenbacteria-1</strain>
    </source>
</reference>
<dbReference type="Gene3D" id="3.30.930.10">
    <property type="entry name" value="Bira Bifunctional Protein, Domain 2"/>
    <property type="match status" value="1"/>
</dbReference>
<dbReference type="CDD" id="cd00673">
    <property type="entry name" value="AlaRS_core"/>
    <property type="match status" value="1"/>
</dbReference>
<keyword evidence="8" id="KW-0648">Protein biosynthesis</keyword>
<name>A0A2N1UNC2_9BACT</name>
<dbReference type="EMBL" id="PGYQ01000007">
    <property type="protein sequence ID" value="PKL72320.1"/>
    <property type="molecule type" value="Genomic_DNA"/>
</dbReference>
<dbReference type="InterPro" id="IPR012947">
    <property type="entry name" value="tRNA_SAD"/>
</dbReference>
<dbReference type="PRINTS" id="PR00980">
    <property type="entry name" value="TRNASYNTHALA"/>
</dbReference>
<evidence type="ECO:0000256" key="3">
    <source>
        <dbReference type="ARBA" id="ARBA00022555"/>
    </source>
</evidence>
<dbReference type="SUPFAM" id="SSF55681">
    <property type="entry name" value="Class II aaRS and biotin synthetases"/>
    <property type="match status" value="1"/>
</dbReference>
<dbReference type="GO" id="GO:0006419">
    <property type="term" value="P:alanyl-tRNA aminoacylation"/>
    <property type="evidence" value="ECO:0007669"/>
    <property type="project" value="InterPro"/>
</dbReference>
<dbReference type="EC" id="6.1.1.7" evidence="2"/>
<dbReference type="PANTHER" id="PTHR11777">
    <property type="entry name" value="ALANYL-TRNA SYNTHETASE"/>
    <property type="match status" value="1"/>
</dbReference>
<dbReference type="SUPFAM" id="SSF101353">
    <property type="entry name" value="Putative anticodon-binding domain of alanyl-tRNA synthetase (AlaRS)"/>
    <property type="match status" value="1"/>
</dbReference>
<comment type="caution">
    <text evidence="11">The sequence shown here is derived from an EMBL/GenBank/DDBJ whole genome shotgun (WGS) entry which is preliminary data.</text>
</comment>
<protein>
    <recommendedName>
        <fullName evidence="2">alanine--tRNA ligase</fullName>
        <ecNumber evidence="2">6.1.1.7</ecNumber>
    </recommendedName>
</protein>
<accession>A0A2N1UNC2</accession>
<keyword evidence="3" id="KW-0820">tRNA-binding</keyword>
<dbReference type="PANTHER" id="PTHR11777:SF9">
    <property type="entry name" value="ALANINE--TRNA LIGASE, CYTOPLASMIC"/>
    <property type="match status" value="1"/>
</dbReference>
<organism evidence="11 12">
    <name type="scientific">Candidatus Kuenenbacteria bacterium HGW-Kuenenbacteria-1</name>
    <dbReference type="NCBI Taxonomy" id="2013812"/>
    <lineage>
        <taxon>Bacteria</taxon>
        <taxon>Candidatus Kueneniibacteriota</taxon>
    </lineage>
</organism>
<dbReference type="NCBIfam" id="NF002436">
    <property type="entry name" value="PRK01584.1"/>
    <property type="match status" value="1"/>
</dbReference>
<keyword evidence="9" id="KW-0030">Aminoacyl-tRNA synthetase</keyword>
<proteinExistence type="inferred from homology"/>
<evidence type="ECO:0000256" key="5">
    <source>
        <dbReference type="ARBA" id="ARBA00022741"/>
    </source>
</evidence>
<dbReference type="GO" id="GO:0005524">
    <property type="term" value="F:ATP binding"/>
    <property type="evidence" value="ECO:0007669"/>
    <property type="project" value="UniProtKB-KW"/>
</dbReference>
<gene>
    <name evidence="11" type="ORF">CVV26_02030</name>
</gene>
<dbReference type="SUPFAM" id="SSF55186">
    <property type="entry name" value="ThrRS/AlaRS common domain"/>
    <property type="match status" value="1"/>
</dbReference>
<dbReference type="PROSITE" id="PS50860">
    <property type="entry name" value="AA_TRNA_LIGASE_II_ALA"/>
    <property type="match status" value="1"/>
</dbReference>
<dbReference type="Gene3D" id="3.30.54.20">
    <property type="match status" value="1"/>
</dbReference>
<evidence type="ECO:0000256" key="2">
    <source>
        <dbReference type="ARBA" id="ARBA00013168"/>
    </source>
</evidence>
<dbReference type="InterPro" id="IPR002318">
    <property type="entry name" value="Ala-tRNA-lgiase_IIc"/>
</dbReference>
<evidence type="ECO:0000256" key="6">
    <source>
        <dbReference type="ARBA" id="ARBA00022840"/>
    </source>
</evidence>
<dbReference type="Proteomes" id="UP000233414">
    <property type="component" value="Unassembled WGS sequence"/>
</dbReference>
<evidence type="ECO:0000256" key="8">
    <source>
        <dbReference type="ARBA" id="ARBA00022917"/>
    </source>
</evidence>
<evidence type="ECO:0000256" key="7">
    <source>
        <dbReference type="ARBA" id="ARBA00022884"/>
    </source>
</evidence>
<dbReference type="Pfam" id="PF01411">
    <property type="entry name" value="tRNA-synt_2c"/>
    <property type="match status" value="1"/>
</dbReference>
<dbReference type="AlphaFoldDB" id="A0A2N1UNC2"/>
<dbReference type="FunFam" id="3.30.980.10:FF:000004">
    <property type="entry name" value="Alanine--tRNA ligase, cytoplasmic"/>
    <property type="match status" value="1"/>
</dbReference>
<dbReference type="InterPro" id="IPR018163">
    <property type="entry name" value="Thr/Ala-tRNA-synth_IIc_edit"/>
</dbReference>
<keyword evidence="6" id="KW-0067">ATP-binding</keyword>
<dbReference type="Gene3D" id="3.30.980.10">
    <property type="entry name" value="Threonyl-trna Synthetase, Chain A, domain 2"/>
    <property type="match status" value="1"/>
</dbReference>
<comment type="similarity">
    <text evidence="1">Belongs to the class-II aminoacyl-tRNA synthetase family.</text>
</comment>
<dbReference type="InterPro" id="IPR018162">
    <property type="entry name" value="Ala-tRNA-ligase_IIc_anticod-bd"/>
</dbReference>
<evidence type="ECO:0000313" key="12">
    <source>
        <dbReference type="Proteomes" id="UP000233414"/>
    </source>
</evidence>
<evidence type="ECO:0000259" key="10">
    <source>
        <dbReference type="PROSITE" id="PS50860"/>
    </source>
</evidence>
<dbReference type="GO" id="GO:0005737">
    <property type="term" value="C:cytoplasm"/>
    <property type="evidence" value="ECO:0007669"/>
    <property type="project" value="InterPro"/>
</dbReference>
<keyword evidence="4 11" id="KW-0436">Ligase</keyword>
<dbReference type="GO" id="GO:0002161">
    <property type="term" value="F:aminoacyl-tRNA deacylase activity"/>
    <property type="evidence" value="ECO:0007669"/>
    <property type="project" value="TreeGrafter"/>
</dbReference>
<evidence type="ECO:0000256" key="1">
    <source>
        <dbReference type="ARBA" id="ARBA00008226"/>
    </source>
</evidence>